<keyword evidence="4 9" id="KW-0812">Transmembrane</keyword>
<dbReference type="AlphaFoldDB" id="A0A397THH2"/>
<evidence type="ECO:0000256" key="7">
    <source>
        <dbReference type="ARBA" id="ARBA00023128"/>
    </source>
</evidence>
<comment type="subcellular location">
    <subcellularLocation>
        <location evidence="2 9">Mitochondrion inner membrane</location>
        <topology evidence="2 9">Single-pass membrane protein</topology>
    </subcellularLocation>
</comment>
<organism evidence="10 11">
    <name type="scientific">Glomus cerebriforme</name>
    <dbReference type="NCBI Taxonomy" id="658196"/>
    <lineage>
        <taxon>Eukaryota</taxon>
        <taxon>Fungi</taxon>
        <taxon>Fungi incertae sedis</taxon>
        <taxon>Mucoromycota</taxon>
        <taxon>Glomeromycotina</taxon>
        <taxon>Glomeromycetes</taxon>
        <taxon>Glomerales</taxon>
        <taxon>Glomeraceae</taxon>
        <taxon>Glomus</taxon>
    </lineage>
</organism>
<keyword evidence="7 9" id="KW-0496">Mitochondrion</keyword>
<keyword evidence="5 9" id="KW-0999">Mitochondrion inner membrane</keyword>
<dbReference type="PANTHER" id="PTHR21304:SF0">
    <property type="entry name" value="MICOS COMPLEX SUBUNIT MIC10"/>
    <property type="match status" value="1"/>
</dbReference>
<evidence type="ECO:0000256" key="8">
    <source>
        <dbReference type="ARBA" id="ARBA00023136"/>
    </source>
</evidence>
<accession>A0A397THH2</accession>
<evidence type="ECO:0000313" key="11">
    <source>
        <dbReference type="Proteomes" id="UP000265703"/>
    </source>
</evidence>
<dbReference type="GO" id="GO:0061617">
    <property type="term" value="C:MICOS complex"/>
    <property type="evidence" value="ECO:0007669"/>
    <property type="project" value="UniProtKB-UniRule"/>
</dbReference>
<evidence type="ECO:0000256" key="1">
    <source>
        <dbReference type="ARBA" id="ARBA00002689"/>
    </source>
</evidence>
<name>A0A397THH2_9GLOM</name>
<dbReference type="Pfam" id="PF04418">
    <property type="entry name" value="DUF543"/>
    <property type="match status" value="1"/>
</dbReference>
<dbReference type="OrthoDB" id="1916310at2759"/>
<dbReference type="InterPro" id="IPR007512">
    <property type="entry name" value="Mic10"/>
</dbReference>
<evidence type="ECO:0000256" key="4">
    <source>
        <dbReference type="ARBA" id="ARBA00022692"/>
    </source>
</evidence>
<gene>
    <name evidence="10" type="ORF">C1645_707656</name>
</gene>
<comment type="function">
    <text evidence="1 9">Component of the MICOS complex, a large protein complex of the mitochondrial inner membrane that plays crucial roles in the maintenance of crista junctions, inner membrane architecture, and formation of contact sites to the outer membrane.</text>
</comment>
<keyword evidence="6 9" id="KW-1133">Transmembrane helix</keyword>
<evidence type="ECO:0000256" key="3">
    <source>
        <dbReference type="ARBA" id="ARBA00006792"/>
    </source>
</evidence>
<protein>
    <recommendedName>
        <fullName evidence="9">MICOS complex subunit MIC10</fullName>
    </recommendedName>
</protein>
<feature type="transmembrane region" description="Helical" evidence="9">
    <location>
        <begin position="25"/>
        <end position="44"/>
    </location>
</feature>
<keyword evidence="8 9" id="KW-0472">Membrane</keyword>
<dbReference type="STRING" id="658196.A0A397THH2"/>
<dbReference type="Proteomes" id="UP000265703">
    <property type="component" value="Unassembled WGS sequence"/>
</dbReference>
<comment type="subunit">
    <text evidence="9">Component of the mitochondrial contact site and cristae organizing system (MICOS) complex.</text>
</comment>
<comment type="similarity">
    <text evidence="3 9">Belongs to the MICOS complex subunit Mic10 family.</text>
</comment>
<proteinExistence type="inferred from homology"/>
<evidence type="ECO:0000256" key="6">
    <source>
        <dbReference type="ARBA" id="ARBA00022989"/>
    </source>
</evidence>
<dbReference type="PANTHER" id="PTHR21304">
    <property type="entry name" value="MICOS COMPLEX SUBUNIT MIC10"/>
    <property type="match status" value="1"/>
</dbReference>
<evidence type="ECO:0000256" key="2">
    <source>
        <dbReference type="ARBA" id="ARBA00004434"/>
    </source>
</evidence>
<dbReference type="EMBL" id="QKYT01000038">
    <property type="protein sequence ID" value="RIA96819.1"/>
    <property type="molecule type" value="Genomic_DNA"/>
</dbReference>
<evidence type="ECO:0000313" key="10">
    <source>
        <dbReference type="EMBL" id="RIA96819.1"/>
    </source>
</evidence>
<reference evidence="10 11" key="1">
    <citation type="submission" date="2018-06" db="EMBL/GenBank/DDBJ databases">
        <title>Comparative genomics reveals the genomic features of Rhizophagus irregularis, R. cerebriforme, R. diaphanum and Gigaspora rosea, and their symbiotic lifestyle signature.</title>
        <authorList>
            <person name="Morin E."/>
            <person name="San Clemente H."/>
            <person name="Chen E.C.H."/>
            <person name="De La Providencia I."/>
            <person name="Hainaut M."/>
            <person name="Kuo A."/>
            <person name="Kohler A."/>
            <person name="Murat C."/>
            <person name="Tang N."/>
            <person name="Roy S."/>
            <person name="Loubradou J."/>
            <person name="Henrissat B."/>
            <person name="Grigoriev I.V."/>
            <person name="Corradi N."/>
            <person name="Roux C."/>
            <person name="Martin F.M."/>
        </authorList>
    </citation>
    <scope>NUCLEOTIDE SEQUENCE [LARGE SCALE GENOMIC DNA]</scope>
    <source>
        <strain evidence="10 11">DAOM 227022</strain>
    </source>
</reference>
<sequence>MTNEEVNTKSEQILNEKWDLCLSNVLIKSGIGLSVGIVASALLFKKKSWPIAMSTGFGIGVAYAECQRTFNPTAIPGVKIIKPPSQSSST</sequence>
<keyword evidence="11" id="KW-1185">Reference proteome</keyword>
<evidence type="ECO:0000256" key="9">
    <source>
        <dbReference type="RuleBase" id="RU363011"/>
    </source>
</evidence>
<evidence type="ECO:0000256" key="5">
    <source>
        <dbReference type="ARBA" id="ARBA00022792"/>
    </source>
</evidence>
<comment type="caution">
    <text evidence="10">The sequence shown here is derived from an EMBL/GenBank/DDBJ whole genome shotgun (WGS) entry which is preliminary data.</text>
</comment>